<sequence>MYEFPITGPLSADVRVSAGRVEITAQPGLTTATVAVEPLDGSDLSREAAAQTTVEMHGTNLIVKAPEHKGWLKMRNPRLAVSIRIPADSTLDLRTASADATCSGAYRQVSVHSASGDVFVEDVTGDFAITTASGDVRAMHVGGEFKANSASGDISADTVDGSADLHSASGDVELGTLSGGVRATTASGDFALRTLRNGVAKVNSASGDIAIGVVPGIGVWMELTSMSGRARSDLQPSGAPASGQPDVALHLRSMSGDIVVSRAAG</sequence>
<feature type="domain" description="DUF4097" evidence="1">
    <location>
        <begin position="50"/>
        <end position="260"/>
    </location>
</feature>
<proteinExistence type="predicted"/>
<keyword evidence="3" id="KW-1185">Reference proteome</keyword>
<dbReference type="Pfam" id="PF13349">
    <property type="entry name" value="DUF4097"/>
    <property type="match status" value="1"/>
</dbReference>
<dbReference type="EMBL" id="JBHSAY010000005">
    <property type="protein sequence ID" value="MFC4130986.1"/>
    <property type="molecule type" value="Genomic_DNA"/>
</dbReference>
<dbReference type="PANTHER" id="PTHR34094:SF1">
    <property type="entry name" value="PROTEIN FAM185A"/>
    <property type="match status" value="1"/>
</dbReference>
<organism evidence="2 3">
    <name type="scientific">Hamadaea flava</name>
    <dbReference type="NCBI Taxonomy" id="1742688"/>
    <lineage>
        <taxon>Bacteria</taxon>
        <taxon>Bacillati</taxon>
        <taxon>Actinomycetota</taxon>
        <taxon>Actinomycetes</taxon>
        <taxon>Micromonosporales</taxon>
        <taxon>Micromonosporaceae</taxon>
        <taxon>Hamadaea</taxon>
    </lineage>
</organism>
<evidence type="ECO:0000313" key="3">
    <source>
        <dbReference type="Proteomes" id="UP001595816"/>
    </source>
</evidence>
<dbReference type="PANTHER" id="PTHR34094">
    <property type="match status" value="1"/>
</dbReference>
<evidence type="ECO:0000313" key="2">
    <source>
        <dbReference type="EMBL" id="MFC4130986.1"/>
    </source>
</evidence>
<reference evidence="3" key="1">
    <citation type="journal article" date="2019" name="Int. J. Syst. Evol. Microbiol.">
        <title>The Global Catalogue of Microorganisms (GCM) 10K type strain sequencing project: providing services to taxonomists for standard genome sequencing and annotation.</title>
        <authorList>
            <consortium name="The Broad Institute Genomics Platform"/>
            <consortium name="The Broad Institute Genome Sequencing Center for Infectious Disease"/>
            <person name="Wu L."/>
            <person name="Ma J."/>
        </authorList>
    </citation>
    <scope>NUCLEOTIDE SEQUENCE [LARGE SCALE GENOMIC DNA]</scope>
    <source>
        <strain evidence="3">CGMCC 4.7289</strain>
    </source>
</reference>
<comment type="caution">
    <text evidence="2">The sequence shown here is derived from an EMBL/GenBank/DDBJ whole genome shotgun (WGS) entry which is preliminary data.</text>
</comment>
<dbReference type="RefSeq" id="WP_253756794.1">
    <property type="nucleotide sequence ID" value="NZ_JAMZDZ010000001.1"/>
</dbReference>
<protein>
    <submittedName>
        <fullName evidence="2">DUF4097 domain-containing protein</fullName>
    </submittedName>
</protein>
<accession>A0ABV8LKJ2</accession>
<name>A0ABV8LKJ2_9ACTN</name>
<evidence type="ECO:0000259" key="1">
    <source>
        <dbReference type="Pfam" id="PF13349"/>
    </source>
</evidence>
<gene>
    <name evidence="2" type="ORF">ACFOZ4_10265</name>
</gene>
<dbReference type="Proteomes" id="UP001595816">
    <property type="component" value="Unassembled WGS sequence"/>
</dbReference>
<dbReference type="InterPro" id="IPR025164">
    <property type="entry name" value="Toastrack_DUF4097"/>
</dbReference>